<protein>
    <submittedName>
        <fullName evidence="2">Uncharacterized protein</fullName>
    </submittedName>
</protein>
<dbReference type="EMBL" id="PRLG01000029">
    <property type="protein sequence ID" value="PYY26211.1"/>
    <property type="molecule type" value="Genomic_DNA"/>
</dbReference>
<keyword evidence="1" id="KW-0812">Transmembrane</keyword>
<accession>A0A2W0CR71</accession>
<name>A0A2W0CR71_9BACL</name>
<feature type="transmembrane region" description="Helical" evidence="1">
    <location>
        <begin position="40"/>
        <end position="61"/>
    </location>
</feature>
<sequence length="146" mass="17728">MERTFNTIYSRVKRNLITMTLLEIYFFVSLNRSDERWSTIFLAFFTIYVLTYIIVLLKMLFTKLTFTFGTDYVVSSKGKKFEASQIKCIYMNNQRIGFKLHGRWLVPMELCFFFDKNEEREGLQQLHQWAEHNKLEVKRRFFQTLT</sequence>
<evidence type="ECO:0000313" key="2">
    <source>
        <dbReference type="EMBL" id="PYY26211.1"/>
    </source>
</evidence>
<comment type="caution">
    <text evidence="2">The sequence shown here is derived from an EMBL/GenBank/DDBJ whole genome shotgun (WGS) entry which is preliminary data.</text>
</comment>
<keyword evidence="1" id="KW-0472">Membrane</keyword>
<gene>
    <name evidence="2" type="ORF">PIL02S_05601</name>
</gene>
<feature type="transmembrane region" description="Helical" evidence="1">
    <location>
        <begin position="12"/>
        <end position="28"/>
    </location>
</feature>
<organism evidence="2 3">
    <name type="scientific">Paenibacillus illinoisensis</name>
    <dbReference type="NCBI Taxonomy" id="59845"/>
    <lineage>
        <taxon>Bacteria</taxon>
        <taxon>Bacillati</taxon>
        <taxon>Bacillota</taxon>
        <taxon>Bacilli</taxon>
        <taxon>Bacillales</taxon>
        <taxon>Paenibacillaceae</taxon>
        <taxon>Paenibacillus</taxon>
    </lineage>
</organism>
<dbReference type="Proteomes" id="UP000247459">
    <property type="component" value="Unassembled WGS sequence"/>
</dbReference>
<proteinExistence type="predicted"/>
<dbReference type="AlphaFoldDB" id="A0A2W0CR71"/>
<reference evidence="2 3" key="1">
    <citation type="submission" date="2018-01" db="EMBL/GenBank/DDBJ databases">
        <title>Genome sequence of the PGP bacterium Paenibacillus illinoisensis E3.</title>
        <authorList>
            <person name="Rolli E."/>
            <person name="Marasco R."/>
            <person name="Bessem C."/>
            <person name="Michoud G."/>
            <person name="Gaiarsa S."/>
            <person name="Borin S."/>
            <person name="Daffonchio D."/>
        </authorList>
    </citation>
    <scope>NUCLEOTIDE SEQUENCE [LARGE SCALE GENOMIC DNA]</scope>
    <source>
        <strain evidence="2 3">E3</strain>
    </source>
</reference>
<evidence type="ECO:0000313" key="3">
    <source>
        <dbReference type="Proteomes" id="UP000247459"/>
    </source>
</evidence>
<keyword evidence="1" id="KW-1133">Transmembrane helix</keyword>
<evidence type="ECO:0000256" key="1">
    <source>
        <dbReference type="SAM" id="Phobius"/>
    </source>
</evidence>